<proteinExistence type="predicted"/>
<dbReference type="STRING" id="1423803.FD13_GL001051"/>
<dbReference type="PATRIC" id="fig|1423803.3.peg.1056"/>
<sequence>MIKVPAMLTFDSINAIEVAYGKNYTAFEKDLTALLNRKVFKRDEKSMKLVWSLVYGLLIGGGTECTYDEMNRAIPFSDVPNVLEDALKIMQEQGFQESDAKK</sequence>
<organism evidence="1 2">
    <name type="scientific">Levilactobacillus senmaizukei DSM 21775 = NBRC 103853</name>
    <dbReference type="NCBI Taxonomy" id="1423803"/>
    <lineage>
        <taxon>Bacteria</taxon>
        <taxon>Bacillati</taxon>
        <taxon>Bacillota</taxon>
        <taxon>Bacilli</taxon>
        <taxon>Lactobacillales</taxon>
        <taxon>Lactobacillaceae</taxon>
        <taxon>Levilactobacillus</taxon>
    </lineage>
</organism>
<accession>A0A0R2DCD0</accession>
<evidence type="ECO:0000313" key="1">
    <source>
        <dbReference type="EMBL" id="KRN01457.1"/>
    </source>
</evidence>
<gene>
    <name evidence="1" type="ORF">FD13_GL001051</name>
</gene>
<protein>
    <recommendedName>
        <fullName evidence="3">Phage protein</fullName>
    </recommendedName>
</protein>
<keyword evidence="2" id="KW-1185">Reference proteome</keyword>
<comment type="caution">
    <text evidence="1">The sequence shown here is derived from an EMBL/GenBank/DDBJ whole genome shotgun (WGS) entry which is preliminary data.</text>
</comment>
<evidence type="ECO:0008006" key="3">
    <source>
        <dbReference type="Google" id="ProtNLM"/>
    </source>
</evidence>
<dbReference type="AlphaFoldDB" id="A0A0R2DCD0"/>
<reference evidence="1 2" key="1">
    <citation type="journal article" date="2015" name="Genome Announc.">
        <title>Expanding the biotechnology potential of lactobacilli through comparative genomics of 213 strains and associated genera.</title>
        <authorList>
            <person name="Sun Z."/>
            <person name="Harris H.M."/>
            <person name="McCann A."/>
            <person name="Guo C."/>
            <person name="Argimon S."/>
            <person name="Zhang W."/>
            <person name="Yang X."/>
            <person name="Jeffery I.B."/>
            <person name="Cooney J.C."/>
            <person name="Kagawa T.F."/>
            <person name="Liu W."/>
            <person name="Song Y."/>
            <person name="Salvetti E."/>
            <person name="Wrobel A."/>
            <person name="Rasinkangas P."/>
            <person name="Parkhill J."/>
            <person name="Rea M.C."/>
            <person name="O'Sullivan O."/>
            <person name="Ritari J."/>
            <person name="Douillard F.P."/>
            <person name="Paul Ross R."/>
            <person name="Yang R."/>
            <person name="Briner A.E."/>
            <person name="Felis G.E."/>
            <person name="de Vos W.M."/>
            <person name="Barrangou R."/>
            <person name="Klaenhammer T.R."/>
            <person name="Caufield P.W."/>
            <person name="Cui Y."/>
            <person name="Zhang H."/>
            <person name="O'Toole P.W."/>
        </authorList>
    </citation>
    <scope>NUCLEOTIDE SEQUENCE [LARGE SCALE GENOMIC DNA]</scope>
    <source>
        <strain evidence="1 2">DSM 21775</strain>
    </source>
</reference>
<name>A0A0R2DCD0_9LACO</name>
<dbReference type="Proteomes" id="UP000051589">
    <property type="component" value="Unassembled WGS sequence"/>
</dbReference>
<evidence type="ECO:0000313" key="2">
    <source>
        <dbReference type="Proteomes" id="UP000051589"/>
    </source>
</evidence>
<dbReference type="EMBL" id="AYZH01000022">
    <property type="protein sequence ID" value="KRN01457.1"/>
    <property type="molecule type" value="Genomic_DNA"/>
</dbReference>